<evidence type="ECO:0000256" key="1">
    <source>
        <dbReference type="ARBA" id="ARBA00022801"/>
    </source>
</evidence>
<reference evidence="4" key="1">
    <citation type="submission" date="2021-03" db="EMBL/GenBank/DDBJ databases">
        <title>Bacillus suaedae sp. nov., isolated from Suaeda aralocaspica.</title>
        <authorList>
            <person name="Lei R.F.R."/>
        </authorList>
    </citation>
    <scope>NUCLEOTIDE SEQUENCE</scope>
    <source>
        <strain evidence="4">YZJH907-2</strain>
    </source>
</reference>
<dbReference type="AlphaFoldDB" id="A0A940WUY2"/>
<evidence type="ECO:0000313" key="5">
    <source>
        <dbReference type="Proteomes" id="UP000678228"/>
    </source>
</evidence>
<dbReference type="InterPro" id="IPR001932">
    <property type="entry name" value="PPM-type_phosphatase-like_dom"/>
</dbReference>
<accession>A0A940WUY2</accession>
<dbReference type="Gene3D" id="3.30.450.40">
    <property type="match status" value="1"/>
</dbReference>
<feature type="domain" description="PPM-type phosphatase" evidence="3">
    <location>
        <begin position="182"/>
        <end position="397"/>
    </location>
</feature>
<dbReference type="SMART" id="SM00331">
    <property type="entry name" value="PP2C_SIG"/>
    <property type="match status" value="1"/>
</dbReference>
<dbReference type="EMBL" id="JAGKSQ010000002">
    <property type="protein sequence ID" value="MBP3950748.1"/>
    <property type="molecule type" value="Genomic_DNA"/>
</dbReference>
<dbReference type="SUPFAM" id="SSF55781">
    <property type="entry name" value="GAF domain-like"/>
    <property type="match status" value="1"/>
</dbReference>
<feature type="domain" description="GAF" evidence="2">
    <location>
        <begin position="7"/>
        <end position="155"/>
    </location>
</feature>
<dbReference type="Gene3D" id="3.60.40.10">
    <property type="entry name" value="PPM-type phosphatase domain"/>
    <property type="match status" value="1"/>
</dbReference>
<dbReference type="InterPro" id="IPR036457">
    <property type="entry name" value="PPM-type-like_dom_sf"/>
</dbReference>
<dbReference type="SUPFAM" id="SSF81606">
    <property type="entry name" value="PP2C-like"/>
    <property type="match status" value="1"/>
</dbReference>
<dbReference type="InterPro" id="IPR029016">
    <property type="entry name" value="GAF-like_dom_sf"/>
</dbReference>
<dbReference type="Pfam" id="PF01590">
    <property type="entry name" value="GAF"/>
    <property type="match status" value="1"/>
</dbReference>
<dbReference type="InterPro" id="IPR003018">
    <property type="entry name" value="GAF"/>
</dbReference>
<keyword evidence="5" id="KW-1185">Reference proteome</keyword>
<dbReference type="SMART" id="SM00065">
    <property type="entry name" value="GAF"/>
    <property type="match status" value="1"/>
</dbReference>
<keyword evidence="1" id="KW-0378">Hydrolase</keyword>
<gene>
    <name evidence="4" type="ORF">J7W16_06340</name>
</gene>
<proteinExistence type="predicted"/>
<organism evidence="4 5">
    <name type="scientific">Halalkalibacter suaedae</name>
    <dbReference type="NCBI Taxonomy" id="2822140"/>
    <lineage>
        <taxon>Bacteria</taxon>
        <taxon>Bacillati</taxon>
        <taxon>Bacillota</taxon>
        <taxon>Bacilli</taxon>
        <taxon>Bacillales</taxon>
        <taxon>Bacillaceae</taxon>
        <taxon>Halalkalibacter</taxon>
    </lineage>
</organism>
<dbReference type="Proteomes" id="UP000678228">
    <property type="component" value="Unassembled WGS sequence"/>
</dbReference>
<dbReference type="RefSeq" id="WP_210596426.1">
    <property type="nucleotide sequence ID" value="NZ_JAGKSQ010000002.1"/>
</dbReference>
<name>A0A940WUY2_9BACI</name>
<evidence type="ECO:0000313" key="4">
    <source>
        <dbReference type="EMBL" id="MBP3950748.1"/>
    </source>
</evidence>
<dbReference type="Pfam" id="PF07228">
    <property type="entry name" value="SpoIIE"/>
    <property type="match status" value="1"/>
</dbReference>
<dbReference type="GO" id="GO:0016791">
    <property type="term" value="F:phosphatase activity"/>
    <property type="evidence" value="ECO:0007669"/>
    <property type="project" value="TreeGrafter"/>
</dbReference>
<protein>
    <submittedName>
        <fullName evidence="4">SpoIIE family protein phosphatase</fullName>
    </submittedName>
</protein>
<evidence type="ECO:0000259" key="3">
    <source>
        <dbReference type="SMART" id="SM00331"/>
    </source>
</evidence>
<comment type="caution">
    <text evidence="4">The sequence shown here is derived from an EMBL/GenBank/DDBJ whole genome shotgun (WGS) entry which is preliminary data.</text>
</comment>
<dbReference type="PANTHER" id="PTHR43156">
    <property type="entry name" value="STAGE II SPORULATION PROTEIN E-RELATED"/>
    <property type="match status" value="1"/>
</dbReference>
<sequence length="416" mass="47115">MKQVQSKFEQTAQNVLKLMEDSIPAKSFFVATTENDRFKILEIINKEGGCSIELPIDKPLQESYCNYVSSSRSPLLIQDALESDLVNNLAVTSIFSIRSYLGVPILHDDGRVFGTLCALDPKPNVLNEDHVPILETYSSIISNSIELEDMFLKLKNYEIRTQKELLLANKIQATTLSQDFSDDLVLIDYLYKPSTLLSGDLYAWYLIEEGVYGGIILDVMGHGVSSALIGMAVYSQLKDLIMTIREPFNVMNHLNQLIIDLFKHEEVTTYLTGIYVYIDTNLGEIHYLNAGHPPAVLFRTAANKKTYLSDGTVPLGIMNILPNIVGKIQYHEDESLFLYTDGLTDHFNKQRESNLTWLNRLIDHAQETKFPLVPYIQQLIMAEEELEDDICIMSIQLQRKKGGMNVDVSDEFPITV</sequence>
<dbReference type="PANTHER" id="PTHR43156:SF14">
    <property type="entry name" value="PHOSPHOSERINE PHOSPHATASE RSBP"/>
    <property type="match status" value="1"/>
</dbReference>
<dbReference type="InterPro" id="IPR052016">
    <property type="entry name" value="Bact_Sigma-Reg"/>
</dbReference>
<evidence type="ECO:0000259" key="2">
    <source>
        <dbReference type="SMART" id="SM00065"/>
    </source>
</evidence>